<keyword evidence="1" id="KW-0732">Signal</keyword>
<reference evidence="3" key="1">
    <citation type="submission" date="2021-04" db="EMBL/GenBank/DDBJ databases">
        <authorList>
            <person name="Zhang D.-C."/>
        </authorList>
    </citation>
    <scope>NUCLEOTIDE SEQUENCE</scope>
    <source>
        <strain evidence="3">CGMCC 1.15697</strain>
    </source>
</reference>
<sequence>MKFSRQGAFARHLFFLLLAMASVGFAAPLTAEAETCSLGAPLLSRTEPPVERPHLFCGEVNGRDRGSGYHHRPGGRDADGARIGAVIERNGATGVYVATGIAVRQDGIWHEKRGISSFYPDRCAPAQVIASIAHAAANAICRYPNGKWRGPSAPESDGNVGATTYCRGDDGSPLTLEGYWRSRAERIVRTAYPLAHPRPNAACEAR</sequence>
<feature type="chain" id="PRO_5035235689" evidence="1">
    <location>
        <begin position="27"/>
        <end position="206"/>
    </location>
</feature>
<dbReference type="GO" id="GO:0004519">
    <property type="term" value="F:endonuclease activity"/>
    <property type="evidence" value="ECO:0007669"/>
    <property type="project" value="InterPro"/>
</dbReference>
<dbReference type="RefSeq" id="WP_210680395.1">
    <property type="nucleotide sequence ID" value="NZ_JAGMWN010000001.1"/>
</dbReference>
<organism evidence="3 4">
    <name type="scientific">Marivibrio halodurans</name>
    <dbReference type="NCBI Taxonomy" id="2039722"/>
    <lineage>
        <taxon>Bacteria</taxon>
        <taxon>Pseudomonadati</taxon>
        <taxon>Pseudomonadota</taxon>
        <taxon>Alphaproteobacteria</taxon>
        <taxon>Rhodospirillales</taxon>
        <taxon>Rhodospirillaceae</taxon>
        <taxon>Marivibrio</taxon>
    </lineage>
</organism>
<feature type="signal peptide" evidence="1">
    <location>
        <begin position="1"/>
        <end position="26"/>
    </location>
</feature>
<dbReference type="Pfam" id="PF14436">
    <property type="entry name" value="EndoU_bacteria"/>
    <property type="match status" value="1"/>
</dbReference>
<protein>
    <submittedName>
        <fullName evidence="3">EndoU domain-containing protein</fullName>
    </submittedName>
</protein>
<comment type="caution">
    <text evidence="3">The sequence shown here is derived from an EMBL/GenBank/DDBJ whole genome shotgun (WGS) entry which is preliminary data.</text>
</comment>
<evidence type="ECO:0000256" key="1">
    <source>
        <dbReference type="SAM" id="SignalP"/>
    </source>
</evidence>
<accession>A0A8J7RZB1</accession>
<dbReference type="AlphaFoldDB" id="A0A8J7RZB1"/>
<dbReference type="Proteomes" id="UP000672602">
    <property type="component" value="Unassembled WGS sequence"/>
</dbReference>
<gene>
    <name evidence="3" type="ORF">KAJ83_02305</name>
</gene>
<feature type="domain" description="Bacterial EndoU nuclease" evidence="2">
    <location>
        <begin position="54"/>
        <end position="195"/>
    </location>
</feature>
<keyword evidence="4" id="KW-1185">Reference proteome</keyword>
<name>A0A8J7RZB1_9PROT</name>
<proteinExistence type="predicted"/>
<evidence type="ECO:0000259" key="2">
    <source>
        <dbReference type="Pfam" id="PF14436"/>
    </source>
</evidence>
<evidence type="ECO:0000313" key="4">
    <source>
        <dbReference type="Proteomes" id="UP000672602"/>
    </source>
</evidence>
<evidence type="ECO:0000313" key="3">
    <source>
        <dbReference type="EMBL" id="MBP5855824.1"/>
    </source>
</evidence>
<dbReference type="InterPro" id="IPR029501">
    <property type="entry name" value="EndoU_bac"/>
</dbReference>
<dbReference type="EMBL" id="JAGMWN010000001">
    <property type="protein sequence ID" value="MBP5855824.1"/>
    <property type="molecule type" value="Genomic_DNA"/>
</dbReference>